<feature type="domain" description="GHMP kinase N-terminal" evidence="3">
    <location>
        <begin position="108"/>
        <end position="186"/>
    </location>
</feature>
<keyword evidence="2" id="KW-0067">ATP-binding</keyword>
<dbReference type="Gene3D" id="3.30.70.890">
    <property type="entry name" value="GHMP kinase, C-terminal domain"/>
    <property type="match status" value="1"/>
</dbReference>
<evidence type="ECO:0000313" key="5">
    <source>
        <dbReference type="Proteomes" id="UP000612055"/>
    </source>
</evidence>
<organism evidence="4 5">
    <name type="scientific">Edaphochlamys debaryana</name>
    <dbReference type="NCBI Taxonomy" id="47281"/>
    <lineage>
        <taxon>Eukaryota</taxon>
        <taxon>Viridiplantae</taxon>
        <taxon>Chlorophyta</taxon>
        <taxon>core chlorophytes</taxon>
        <taxon>Chlorophyceae</taxon>
        <taxon>CS clade</taxon>
        <taxon>Chlamydomonadales</taxon>
        <taxon>Chlamydomonadales incertae sedis</taxon>
        <taxon>Edaphochlamys</taxon>
    </lineage>
</organism>
<dbReference type="PIRSF" id="PIRSF000530">
    <property type="entry name" value="Galactokinase"/>
    <property type="match status" value="1"/>
</dbReference>
<sequence length="455" mass="46306">MGGIADYSGSLVLQMPISEAAHVALQLTPAGSSPPSVHIVSIPAPGEEAHRAPDFRCPTADLFPGGQPLEYAAAQAYFKANPASSWAAYVAGCLLVLARDGPDAPALAARLAASGVAVLVQSAVPEGKGVSSSAAVEVATMTALAGALGVGGALEGRQLAILCQRVENLVVGAPCGIMDQMACTLGRQHSLLALLCQPAEVRGAVSLPEHVAVWGVDSGIRHSVGGSDYASVRVGAFMGLRIASSCGMPSDASGPPPAHWGGYLVRIPPSSWAHHTAALMPKSISGADFLQRYTTHYDTVTTVDPAKEYAVLQPAAHPVFEHFRVSTFQQALQLPPGPPQMELLGELMFQSHASYSGCGLGSDGTDRLVELVRAEMAASRARGGPGGPLWGAKITGGGCGGTVCILGEAGPEGEAAVARVVEAYAKGRGVEAGVVKVFRGSSPGAAEVGALTVSL</sequence>
<dbReference type="SUPFAM" id="SSF55060">
    <property type="entry name" value="GHMP Kinase, C-terminal domain"/>
    <property type="match status" value="1"/>
</dbReference>
<protein>
    <recommendedName>
        <fullName evidence="3">GHMP kinase N-terminal domain-containing protein</fullName>
    </recommendedName>
</protein>
<dbReference type="InterPro" id="IPR000705">
    <property type="entry name" value="Galactokinase"/>
</dbReference>
<keyword evidence="5" id="KW-1185">Reference proteome</keyword>
<dbReference type="Proteomes" id="UP000612055">
    <property type="component" value="Unassembled WGS sequence"/>
</dbReference>
<dbReference type="InterPro" id="IPR006204">
    <property type="entry name" value="GHMP_kinase_N_dom"/>
</dbReference>
<evidence type="ECO:0000256" key="2">
    <source>
        <dbReference type="ARBA" id="ARBA00022840"/>
    </source>
</evidence>
<evidence type="ECO:0000313" key="4">
    <source>
        <dbReference type="EMBL" id="KAG2499844.1"/>
    </source>
</evidence>
<dbReference type="PRINTS" id="PR00473">
    <property type="entry name" value="GALCTOKINASE"/>
</dbReference>
<dbReference type="EMBL" id="JAEHOE010000005">
    <property type="protein sequence ID" value="KAG2499844.1"/>
    <property type="molecule type" value="Genomic_DNA"/>
</dbReference>
<dbReference type="InterPro" id="IPR014721">
    <property type="entry name" value="Ribsml_uS5_D2-typ_fold_subgr"/>
</dbReference>
<dbReference type="Pfam" id="PF00288">
    <property type="entry name" value="GHMP_kinases_N"/>
    <property type="match status" value="1"/>
</dbReference>
<dbReference type="OrthoDB" id="1684102at2759"/>
<dbReference type="InterPro" id="IPR006206">
    <property type="entry name" value="Mevalonate/galactokinase"/>
</dbReference>
<reference evidence="4" key="1">
    <citation type="journal article" date="2020" name="bioRxiv">
        <title>Comparative genomics of Chlamydomonas.</title>
        <authorList>
            <person name="Craig R.J."/>
            <person name="Hasan A.R."/>
            <person name="Ness R.W."/>
            <person name="Keightley P.D."/>
        </authorList>
    </citation>
    <scope>NUCLEOTIDE SEQUENCE</scope>
    <source>
        <strain evidence="4">CCAP 11/70</strain>
    </source>
</reference>
<dbReference type="SUPFAM" id="SSF54211">
    <property type="entry name" value="Ribosomal protein S5 domain 2-like"/>
    <property type="match status" value="1"/>
</dbReference>
<dbReference type="GO" id="GO:0004335">
    <property type="term" value="F:galactokinase activity"/>
    <property type="evidence" value="ECO:0007669"/>
    <property type="project" value="InterPro"/>
</dbReference>
<dbReference type="GO" id="GO:0005829">
    <property type="term" value="C:cytosol"/>
    <property type="evidence" value="ECO:0007669"/>
    <property type="project" value="TreeGrafter"/>
</dbReference>
<proteinExistence type="predicted"/>
<comment type="caution">
    <text evidence="4">The sequence shown here is derived from an EMBL/GenBank/DDBJ whole genome shotgun (WGS) entry which is preliminary data.</text>
</comment>
<dbReference type="GO" id="GO:0006012">
    <property type="term" value="P:galactose metabolic process"/>
    <property type="evidence" value="ECO:0007669"/>
    <property type="project" value="InterPro"/>
</dbReference>
<accession>A0A835YDR5</accession>
<dbReference type="InterPro" id="IPR020568">
    <property type="entry name" value="Ribosomal_Su5_D2-typ_SF"/>
</dbReference>
<dbReference type="GO" id="GO:0005524">
    <property type="term" value="F:ATP binding"/>
    <property type="evidence" value="ECO:0007669"/>
    <property type="project" value="UniProtKB-KW"/>
</dbReference>
<dbReference type="AlphaFoldDB" id="A0A835YDR5"/>
<evidence type="ECO:0000256" key="1">
    <source>
        <dbReference type="ARBA" id="ARBA00022741"/>
    </source>
</evidence>
<evidence type="ECO:0000259" key="3">
    <source>
        <dbReference type="Pfam" id="PF00288"/>
    </source>
</evidence>
<dbReference type="Gene3D" id="3.30.230.10">
    <property type="match status" value="1"/>
</dbReference>
<name>A0A835YDR5_9CHLO</name>
<dbReference type="InterPro" id="IPR036554">
    <property type="entry name" value="GHMP_kinase_C_sf"/>
</dbReference>
<dbReference type="PANTHER" id="PTHR10457:SF35">
    <property type="entry name" value="L-ARABINOKINASE"/>
    <property type="match status" value="1"/>
</dbReference>
<keyword evidence="1" id="KW-0547">Nucleotide-binding</keyword>
<dbReference type="PRINTS" id="PR00959">
    <property type="entry name" value="MEVGALKINASE"/>
</dbReference>
<dbReference type="PANTHER" id="PTHR10457">
    <property type="entry name" value="MEVALONATE KINASE/GALACTOKINASE"/>
    <property type="match status" value="1"/>
</dbReference>
<gene>
    <name evidence="4" type="ORF">HYH03_002135</name>
</gene>